<evidence type="ECO:0000313" key="8">
    <source>
        <dbReference type="EMBL" id="MFD1125804.1"/>
    </source>
</evidence>
<dbReference type="EC" id="2.7.13.3" evidence="2"/>
<dbReference type="SMART" id="SM00387">
    <property type="entry name" value="HATPase_c"/>
    <property type="match status" value="1"/>
</dbReference>
<dbReference type="InterPro" id="IPR003594">
    <property type="entry name" value="HATPase_dom"/>
</dbReference>
<evidence type="ECO:0000256" key="1">
    <source>
        <dbReference type="ARBA" id="ARBA00000085"/>
    </source>
</evidence>
<proteinExistence type="predicted"/>
<dbReference type="PANTHER" id="PTHR24421">
    <property type="entry name" value="NITRATE/NITRITE SENSOR PROTEIN NARX-RELATED"/>
    <property type="match status" value="1"/>
</dbReference>
<protein>
    <recommendedName>
        <fullName evidence="2">histidine kinase</fullName>
        <ecNumber evidence="2">2.7.13.3</ecNumber>
    </recommendedName>
</protein>
<dbReference type="Pfam" id="PF02518">
    <property type="entry name" value="HATPase_c"/>
    <property type="match status" value="1"/>
</dbReference>
<dbReference type="RefSeq" id="WP_121979338.1">
    <property type="nucleotide sequence ID" value="NZ_JBHTLH010000038.1"/>
</dbReference>
<keyword evidence="5" id="KW-0902">Two-component regulatory system</keyword>
<dbReference type="SUPFAM" id="SSF55874">
    <property type="entry name" value="ATPase domain of HSP90 chaperone/DNA topoisomerase II/histidine kinase"/>
    <property type="match status" value="1"/>
</dbReference>
<evidence type="ECO:0000256" key="3">
    <source>
        <dbReference type="ARBA" id="ARBA00022679"/>
    </source>
</evidence>
<dbReference type="Gene3D" id="3.30.565.10">
    <property type="entry name" value="Histidine kinase-like ATPase, C-terminal domain"/>
    <property type="match status" value="1"/>
</dbReference>
<dbReference type="Pfam" id="PF07730">
    <property type="entry name" value="HisKA_3"/>
    <property type="match status" value="1"/>
</dbReference>
<feature type="transmembrane region" description="Helical" evidence="6">
    <location>
        <begin position="63"/>
        <end position="83"/>
    </location>
</feature>
<evidence type="ECO:0000313" key="9">
    <source>
        <dbReference type="Proteomes" id="UP001597156"/>
    </source>
</evidence>
<keyword evidence="6" id="KW-0472">Membrane</keyword>
<evidence type="ECO:0000256" key="4">
    <source>
        <dbReference type="ARBA" id="ARBA00022777"/>
    </source>
</evidence>
<keyword evidence="9" id="KW-1185">Reference proteome</keyword>
<evidence type="ECO:0000256" key="2">
    <source>
        <dbReference type="ARBA" id="ARBA00012438"/>
    </source>
</evidence>
<name>A0ABW3PL22_9LACO</name>
<dbReference type="PANTHER" id="PTHR24421:SF63">
    <property type="entry name" value="SENSOR HISTIDINE KINASE DESK"/>
    <property type="match status" value="1"/>
</dbReference>
<dbReference type="Gene3D" id="1.20.5.1930">
    <property type="match status" value="1"/>
</dbReference>
<keyword evidence="3" id="KW-0808">Transferase</keyword>
<comment type="caution">
    <text evidence="8">The sequence shown here is derived from an EMBL/GenBank/DDBJ whole genome shotgun (WGS) entry which is preliminary data.</text>
</comment>
<feature type="transmembrane region" description="Helical" evidence="6">
    <location>
        <begin position="132"/>
        <end position="149"/>
    </location>
</feature>
<reference evidence="9" key="1">
    <citation type="journal article" date="2019" name="Int. J. Syst. Evol. Microbiol.">
        <title>The Global Catalogue of Microorganisms (GCM) 10K type strain sequencing project: providing services to taxonomists for standard genome sequencing and annotation.</title>
        <authorList>
            <consortium name="The Broad Institute Genomics Platform"/>
            <consortium name="The Broad Institute Genome Sequencing Center for Infectious Disease"/>
            <person name="Wu L."/>
            <person name="Ma J."/>
        </authorList>
    </citation>
    <scope>NUCLEOTIDE SEQUENCE [LARGE SCALE GENOMIC DNA]</scope>
    <source>
        <strain evidence="9">CCUG 71848</strain>
    </source>
</reference>
<dbReference type="Proteomes" id="UP001597156">
    <property type="component" value="Unassembled WGS sequence"/>
</dbReference>
<gene>
    <name evidence="8" type="ORF">ACFQ22_10635</name>
</gene>
<evidence type="ECO:0000256" key="6">
    <source>
        <dbReference type="SAM" id="Phobius"/>
    </source>
</evidence>
<dbReference type="CDD" id="cd16917">
    <property type="entry name" value="HATPase_UhpB-NarQ-NarX-like"/>
    <property type="match status" value="1"/>
</dbReference>
<feature type="transmembrane region" description="Helical" evidence="6">
    <location>
        <begin position="12"/>
        <end position="32"/>
    </location>
</feature>
<keyword evidence="6" id="KW-1133">Transmembrane helix</keyword>
<organism evidence="8 9">
    <name type="scientific">Lentilactobacillus raoultii</name>
    <dbReference type="NCBI Taxonomy" id="1987503"/>
    <lineage>
        <taxon>Bacteria</taxon>
        <taxon>Bacillati</taxon>
        <taxon>Bacillota</taxon>
        <taxon>Bacilli</taxon>
        <taxon>Lactobacillales</taxon>
        <taxon>Lactobacillaceae</taxon>
        <taxon>Lentilactobacillus</taxon>
    </lineage>
</organism>
<feature type="transmembrane region" description="Helical" evidence="6">
    <location>
        <begin position="103"/>
        <end position="120"/>
    </location>
</feature>
<dbReference type="InterPro" id="IPR050482">
    <property type="entry name" value="Sensor_HK_TwoCompSys"/>
</dbReference>
<accession>A0ABW3PL22</accession>
<comment type="catalytic activity">
    <reaction evidence="1">
        <text>ATP + protein L-histidine = ADP + protein N-phospho-L-histidine.</text>
        <dbReference type="EC" id="2.7.13.3"/>
    </reaction>
</comment>
<keyword evidence="4 8" id="KW-0418">Kinase</keyword>
<evidence type="ECO:0000256" key="5">
    <source>
        <dbReference type="ARBA" id="ARBA00023012"/>
    </source>
</evidence>
<sequence>MFKGLRNNFKDYWLSYIWLIFLGEIISDKLPPKSATDWFWIGLAVLFLIAYITTSVSQKYQMAGIVAQVTIGIIFTIFDNDFWIMLFPGWQVSSIFAYAPKKYFRWFAAIYYATFTVIIIKTTLQDHITFDYWSFLFPLVSPAFAYGISSSIKRIQDLAHTNQRLKSVIKRNERERIARDLHDTLGQSFSMITIKSQLAKKLLTKQPKKVPAELDDIIETSRQNLQLVRNIVNNLRQELLDETMLKQQKNLQEAHINLQTEGEQAANSWPTTIQTKLTPIIQEAVTNIIRHSHANLVGITFSQPNQDLYQMTIQDNGRGTDYQRQGSHGVSGMQERIKANGGHFSIQANKIGTLVAVTLPKEVLTK</sequence>
<feature type="domain" description="Histidine kinase/HSP90-like ATPase" evidence="7">
    <location>
        <begin position="272"/>
        <end position="363"/>
    </location>
</feature>
<dbReference type="EMBL" id="JBHTLH010000038">
    <property type="protein sequence ID" value="MFD1125804.1"/>
    <property type="molecule type" value="Genomic_DNA"/>
</dbReference>
<dbReference type="GO" id="GO:0016301">
    <property type="term" value="F:kinase activity"/>
    <property type="evidence" value="ECO:0007669"/>
    <property type="project" value="UniProtKB-KW"/>
</dbReference>
<keyword evidence="6" id="KW-0812">Transmembrane</keyword>
<feature type="transmembrane region" description="Helical" evidence="6">
    <location>
        <begin position="38"/>
        <end position="56"/>
    </location>
</feature>
<dbReference type="InterPro" id="IPR036890">
    <property type="entry name" value="HATPase_C_sf"/>
</dbReference>
<dbReference type="InterPro" id="IPR011712">
    <property type="entry name" value="Sig_transdc_His_kin_sub3_dim/P"/>
</dbReference>
<evidence type="ECO:0000259" key="7">
    <source>
        <dbReference type="SMART" id="SM00387"/>
    </source>
</evidence>